<dbReference type="PANTHER" id="PTHR43649:SF28">
    <property type="entry name" value="BINDING PROTEIN COMPONENT OF ABC SUGAR TRANSPORTER-RELATED"/>
    <property type="match status" value="1"/>
</dbReference>
<dbReference type="SUPFAM" id="SSF53850">
    <property type="entry name" value="Periplasmic binding protein-like II"/>
    <property type="match status" value="1"/>
</dbReference>
<dbReference type="Gene3D" id="3.40.190.10">
    <property type="entry name" value="Periplasmic binding protein-like II"/>
    <property type="match status" value="1"/>
</dbReference>
<gene>
    <name evidence="7" type="ORF">PGX00_20510</name>
</gene>
<evidence type="ECO:0000313" key="8">
    <source>
        <dbReference type="Proteomes" id="UP001210678"/>
    </source>
</evidence>
<dbReference type="InterPro" id="IPR006059">
    <property type="entry name" value="SBP"/>
</dbReference>
<sequence length="444" mass="49944">MTPTFQLITGLLTALLLIGCDSPTKNTTTESPSIDTTIKNEQEASEPLKQIILTMGSWRKDDVEQIGFILKKFNEKYPHIVIKFDPTEPSQYNDVIAAQLEGGTAPDLFYLRSHSASAEMFNKGYLVGLNDLTDIRNNFPPQMLNAWATKENIYGVPLMAVSHGIYFNASFFEQNNLVVPTSWEALLSLAEKLKAEGIIPFANATGDNWTTNGLILQNVLPGIIGGDQGRLEYYNGTRCFNDAQMVSVFKAVKDISSYIATNHRLLKYADSLQLFIQGKSPMWFGGSWDIPFFEAQNPDFDWSVFAIPPPDGKEYYVTFHPDAGIGLNSSSPYIEEAKLFLQWMTTKEFAVLFEEQLPGFFPMHYEVTSTKNPHANLFLDLHNQYKTATRIWRQIEQGEPSDYKVAVQASADVMNNLITPQQAADNLQEGISSWYLPAQQCQHD</sequence>
<accession>A0ABT4YWY6</accession>
<comment type="similarity">
    <text evidence="2">Belongs to the bacterial solute-binding protein 1 family.</text>
</comment>
<dbReference type="EMBL" id="JAQLOI010000003">
    <property type="protein sequence ID" value="MDB1125912.1"/>
    <property type="molecule type" value="Genomic_DNA"/>
</dbReference>
<dbReference type="Proteomes" id="UP001210678">
    <property type="component" value="Unassembled WGS sequence"/>
</dbReference>
<evidence type="ECO:0000256" key="5">
    <source>
        <dbReference type="ARBA" id="ARBA00049629"/>
    </source>
</evidence>
<comment type="caution">
    <text evidence="7">The sequence shown here is derived from an EMBL/GenBank/DDBJ whole genome shotgun (WGS) entry which is preliminary data.</text>
</comment>
<evidence type="ECO:0000256" key="1">
    <source>
        <dbReference type="ARBA" id="ARBA00004418"/>
    </source>
</evidence>
<dbReference type="RefSeq" id="WP_272140056.1">
    <property type="nucleotide sequence ID" value="NZ_JAQLOI010000003.1"/>
</dbReference>
<evidence type="ECO:0000256" key="6">
    <source>
        <dbReference type="ARBA" id="ARBA00049753"/>
    </source>
</evidence>
<evidence type="ECO:0000256" key="2">
    <source>
        <dbReference type="ARBA" id="ARBA00008520"/>
    </source>
</evidence>
<name>A0ABT4YWY6_9VIBR</name>
<evidence type="ECO:0000256" key="3">
    <source>
        <dbReference type="ARBA" id="ARBA00022448"/>
    </source>
</evidence>
<keyword evidence="8" id="KW-1185">Reference proteome</keyword>
<dbReference type="Pfam" id="PF01547">
    <property type="entry name" value="SBP_bac_1"/>
    <property type="match status" value="1"/>
</dbReference>
<keyword evidence="3" id="KW-0813">Transport</keyword>
<dbReference type="InterPro" id="IPR050490">
    <property type="entry name" value="Bact_solute-bd_prot1"/>
</dbReference>
<organism evidence="7 8">
    <name type="scientific">Vibrio algarum</name>
    <dbReference type="NCBI Taxonomy" id="3020714"/>
    <lineage>
        <taxon>Bacteria</taxon>
        <taxon>Pseudomonadati</taxon>
        <taxon>Pseudomonadota</taxon>
        <taxon>Gammaproteobacteria</taxon>
        <taxon>Vibrionales</taxon>
        <taxon>Vibrionaceae</taxon>
        <taxon>Vibrio</taxon>
    </lineage>
</organism>
<proteinExistence type="inferred from homology"/>
<evidence type="ECO:0000313" key="7">
    <source>
        <dbReference type="EMBL" id="MDB1125912.1"/>
    </source>
</evidence>
<evidence type="ECO:0000256" key="4">
    <source>
        <dbReference type="ARBA" id="ARBA00022729"/>
    </source>
</evidence>
<keyword evidence="4" id="KW-0732">Signal</keyword>
<dbReference type="PANTHER" id="PTHR43649">
    <property type="entry name" value="ARABINOSE-BINDING PROTEIN-RELATED"/>
    <property type="match status" value="1"/>
</dbReference>
<protein>
    <recommendedName>
        <fullName evidence="6">Probable sugar-binding periplasmic protein</fullName>
    </recommendedName>
</protein>
<comment type="function">
    <text evidence="5">Part of a binding-protein-dependent transport system for a sugar.</text>
</comment>
<comment type="subcellular location">
    <subcellularLocation>
        <location evidence="1">Periplasm</location>
    </subcellularLocation>
</comment>
<reference evidence="7 8" key="1">
    <citation type="submission" date="2023-01" db="EMBL/GenBank/DDBJ databases">
        <title>Vibrio sp. KJ40-1 sp.nov, isolated from marine algae.</title>
        <authorList>
            <person name="Butt M."/>
            <person name="Kim J.M.J."/>
            <person name="Jeon C.O.C."/>
        </authorList>
    </citation>
    <scope>NUCLEOTIDE SEQUENCE [LARGE SCALE GENOMIC DNA]</scope>
    <source>
        <strain evidence="7 8">KJ40-1</strain>
    </source>
</reference>